<dbReference type="PANTHER" id="PTHR11439">
    <property type="entry name" value="GAG-POL-RELATED RETROTRANSPOSON"/>
    <property type="match status" value="1"/>
</dbReference>
<evidence type="ECO:0000259" key="1">
    <source>
        <dbReference type="Pfam" id="PF07727"/>
    </source>
</evidence>
<accession>A0A9Q3JEZ8</accession>
<reference evidence="2" key="1">
    <citation type="submission" date="2021-03" db="EMBL/GenBank/DDBJ databases">
        <title>Draft genome sequence of rust myrtle Austropuccinia psidii MF-1, a brazilian biotype.</title>
        <authorList>
            <person name="Quecine M.C."/>
            <person name="Pachon D.M.R."/>
            <person name="Bonatelli M.L."/>
            <person name="Correr F.H."/>
            <person name="Franceschini L.M."/>
            <person name="Leite T.F."/>
            <person name="Margarido G.R.A."/>
            <person name="Almeida C.A."/>
            <person name="Ferrarezi J.A."/>
            <person name="Labate C.A."/>
        </authorList>
    </citation>
    <scope>NUCLEOTIDE SEQUENCE</scope>
    <source>
        <strain evidence="2">MF-1</strain>
    </source>
</reference>
<dbReference type="AlphaFoldDB" id="A0A9Q3JEZ8"/>
<dbReference type="InterPro" id="IPR013103">
    <property type="entry name" value="RVT_2"/>
</dbReference>
<evidence type="ECO:0000313" key="2">
    <source>
        <dbReference type="EMBL" id="MBW0562005.1"/>
    </source>
</evidence>
<proteinExistence type="predicted"/>
<dbReference type="EMBL" id="AVOT02071847">
    <property type="protein sequence ID" value="MBW0562005.1"/>
    <property type="molecule type" value="Genomic_DNA"/>
</dbReference>
<dbReference type="Pfam" id="PF07727">
    <property type="entry name" value="RVT_2"/>
    <property type="match status" value="1"/>
</dbReference>
<evidence type="ECO:0000313" key="3">
    <source>
        <dbReference type="Proteomes" id="UP000765509"/>
    </source>
</evidence>
<sequence>MVAIRGQWNGLWRKSHGTPKRGQLAINDMTWPIGPNLAPGWIAAAIKEEGQNTWTSGDPCFVFLHMDDLVIGGRNMQVFKLEIVSTFEMKDLGELKYVLGMNVTQNRSMRTISLFQELYVANLLKDFGMQDCKPGSTPLVPSLRLDPISSSNADPTNINYRRGVGLLNYLVSCARPDIAFAVSCLAQFLNAPSVEHEKTFKHVLRYLKGTKSWGITLGDVCDNSLITVFCDVDWGSNYDSRSFSGSCVFCYGLVGWKTSKQEVVALSSTEAEYRSISSCCQDISWLLELTNDFGLALKGKLLCDNQGALSLLKNLLYQHRTRYIKLQLHWCRELFNERQISAEYVSTPDMVADIMTKSLPRQTHSTHCASLTIHDVQH</sequence>
<protein>
    <recommendedName>
        <fullName evidence="1">Reverse transcriptase Ty1/copia-type domain-containing protein</fullName>
    </recommendedName>
</protein>
<feature type="domain" description="Reverse transcriptase Ty1/copia-type" evidence="1">
    <location>
        <begin position="60"/>
        <end position="140"/>
    </location>
</feature>
<dbReference type="Proteomes" id="UP000765509">
    <property type="component" value="Unassembled WGS sequence"/>
</dbReference>
<name>A0A9Q3JEZ8_9BASI</name>
<dbReference type="CDD" id="cd09272">
    <property type="entry name" value="RNase_HI_RT_Ty1"/>
    <property type="match status" value="1"/>
</dbReference>
<dbReference type="SUPFAM" id="SSF56672">
    <property type="entry name" value="DNA/RNA polymerases"/>
    <property type="match status" value="1"/>
</dbReference>
<organism evidence="2 3">
    <name type="scientific">Austropuccinia psidii MF-1</name>
    <dbReference type="NCBI Taxonomy" id="1389203"/>
    <lineage>
        <taxon>Eukaryota</taxon>
        <taxon>Fungi</taxon>
        <taxon>Dikarya</taxon>
        <taxon>Basidiomycota</taxon>
        <taxon>Pucciniomycotina</taxon>
        <taxon>Pucciniomycetes</taxon>
        <taxon>Pucciniales</taxon>
        <taxon>Sphaerophragmiaceae</taxon>
        <taxon>Austropuccinia</taxon>
    </lineage>
</organism>
<keyword evidence="3" id="KW-1185">Reference proteome</keyword>
<dbReference type="PANTHER" id="PTHR11439:SF467">
    <property type="entry name" value="INTEGRASE CATALYTIC DOMAIN-CONTAINING PROTEIN"/>
    <property type="match status" value="1"/>
</dbReference>
<dbReference type="InterPro" id="IPR043502">
    <property type="entry name" value="DNA/RNA_pol_sf"/>
</dbReference>
<gene>
    <name evidence="2" type="ORF">O181_101720</name>
</gene>
<comment type="caution">
    <text evidence="2">The sequence shown here is derived from an EMBL/GenBank/DDBJ whole genome shotgun (WGS) entry which is preliminary data.</text>
</comment>
<dbReference type="OrthoDB" id="414945at2759"/>